<proteinExistence type="predicted"/>
<dbReference type="Proteomes" id="UP000016368">
    <property type="component" value="Unassembled WGS sequence"/>
</dbReference>
<dbReference type="eggNOG" id="ENOG5033DMN">
    <property type="taxonomic scope" value="Bacteria"/>
</dbReference>
<dbReference type="Pfam" id="PF14267">
    <property type="entry name" value="DUF4357"/>
    <property type="match status" value="1"/>
</dbReference>
<dbReference type="STRING" id="887062.HGR_05504"/>
<evidence type="ECO:0000259" key="1">
    <source>
        <dbReference type="Pfam" id="PF14267"/>
    </source>
</evidence>
<name>F3KRM2_9BURK</name>
<sequence>MQQHVRGMYDLRQELIANGVLVQEGSGYRFTQDYPFSSPSTAAAVVLGRSANGRIEWKDAKGRTLKELQEAEAGR</sequence>
<dbReference type="OrthoDB" id="2656488at2"/>
<dbReference type="AlphaFoldDB" id="F3KRM2"/>
<reference evidence="2 3" key="1">
    <citation type="journal article" date="2011" name="EMBO J.">
        <title>Structural diversity of bacterial flagellar motors.</title>
        <authorList>
            <person name="Chen S."/>
            <person name="Beeby M."/>
            <person name="Murphy G.E."/>
            <person name="Leadbetter J.R."/>
            <person name="Hendrixson D.R."/>
            <person name="Briegel A."/>
            <person name="Li Z."/>
            <person name="Shi J."/>
            <person name="Tocheva E.I."/>
            <person name="Muller A."/>
            <person name="Dobro M.J."/>
            <person name="Jensen G.J."/>
        </authorList>
    </citation>
    <scope>NUCLEOTIDE SEQUENCE [LARGE SCALE GENOMIC DNA]</scope>
    <source>
        <strain evidence="2 3">ATCC 19624</strain>
    </source>
</reference>
<dbReference type="InterPro" id="IPR025579">
    <property type="entry name" value="DUF4357"/>
</dbReference>
<comment type="caution">
    <text evidence="2">The sequence shown here is derived from an EMBL/GenBank/DDBJ whole genome shotgun (WGS) entry which is preliminary data.</text>
</comment>
<organism evidence="2 3">
    <name type="scientific">Hylemonella gracilis ATCC 19624</name>
    <dbReference type="NCBI Taxonomy" id="887062"/>
    <lineage>
        <taxon>Bacteria</taxon>
        <taxon>Pseudomonadati</taxon>
        <taxon>Pseudomonadota</taxon>
        <taxon>Betaproteobacteria</taxon>
        <taxon>Burkholderiales</taxon>
        <taxon>Comamonadaceae</taxon>
        <taxon>Hylemonella</taxon>
    </lineage>
</organism>
<keyword evidence="3" id="KW-1185">Reference proteome</keyword>
<evidence type="ECO:0000313" key="2">
    <source>
        <dbReference type="EMBL" id="EGI77621.1"/>
    </source>
</evidence>
<dbReference type="RefSeq" id="WP_006297106.1">
    <property type="nucleotide sequence ID" value="NZ_AEGR01000044.1"/>
</dbReference>
<protein>
    <recommendedName>
        <fullName evidence="1">DUF4357 domain-containing protein</fullName>
    </recommendedName>
</protein>
<gene>
    <name evidence="2" type="ORF">HGR_05504</name>
</gene>
<dbReference type="EMBL" id="AEGR01000044">
    <property type="protein sequence ID" value="EGI77621.1"/>
    <property type="molecule type" value="Genomic_DNA"/>
</dbReference>
<feature type="domain" description="DUF4357" evidence="1">
    <location>
        <begin position="12"/>
        <end position="65"/>
    </location>
</feature>
<accession>F3KRM2</accession>
<evidence type="ECO:0000313" key="3">
    <source>
        <dbReference type="Proteomes" id="UP000016368"/>
    </source>
</evidence>